<dbReference type="GO" id="GO:0005737">
    <property type="term" value="C:cytoplasm"/>
    <property type="evidence" value="ECO:0007669"/>
    <property type="project" value="TreeGrafter"/>
</dbReference>
<dbReference type="FunFam" id="3.60.21.10:FF:000026">
    <property type="entry name" value="Serine/threonine-protein phosphatase"/>
    <property type="match status" value="1"/>
</dbReference>
<evidence type="ECO:0000256" key="4">
    <source>
        <dbReference type="ARBA" id="ARBA00022801"/>
    </source>
</evidence>
<proteinExistence type="inferred from homology"/>
<dbReference type="InterPro" id="IPR029052">
    <property type="entry name" value="Metallo-depent_PP-like"/>
</dbReference>
<accession>A0A1A9ZUH5</accession>
<comment type="catalytic activity">
    <reaction evidence="9 11">
        <text>O-phospho-L-threonyl-[protein] + H2O = L-threonyl-[protein] + phosphate</text>
        <dbReference type="Rhea" id="RHEA:47004"/>
        <dbReference type="Rhea" id="RHEA-COMP:11060"/>
        <dbReference type="Rhea" id="RHEA-COMP:11605"/>
        <dbReference type="ChEBI" id="CHEBI:15377"/>
        <dbReference type="ChEBI" id="CHEBI:30013"/>
        <dbReference type="ChEBI" id="CHEBI:43474"/>
        <dbReference type="ChEBI" id="CHEBI:61977"/>
        <dbReference type="EC" id="3.1.3.16"/>
    </reaction>
</comment>
<dbReference type="GO" id="GO:0046872">
    <property type="term" value="F:metal ion binding"/>
    <property type="evidence" value="ECO:0007669"/>
    <property type="project" value="UniProtKB-KW"/>
</dbReference>
<keyword evidence="14" id="KW-1185">Reference proteome</keyword>
<dbReference type="InterPro" id="IPR006186">
    <property type="entry name" value="Ser/Thr-sp_prot-phosphatase"/>
</dbReference>
<dbReference type="Proteomes" id="UP000092445">
    <property type="component" value="Unassembled WGS sequence"/>
</dbReference>
<dbReference type="Gene3D" id="3.60.21.10">
    <property type="match status" value="1"/>
</dbReference>
<evidence type="ECO:0000256" key="6">
    <source>
        <dbReference type="ARBA" id="ARBA00023211"/>
    </source>
</evidence>
<evidence type="ECO:0000256" key="9">
    <source>
        <dbReference type="ARBA" id="ARBA00048336"/>
    </source>
</evidence>
<comment type="subcellular location">
    <subcellularLocation>
        <location evidence="7">Cell projection</location>
        <location evidence="7">Pseudopodium</location>
    </subcellularLocation>
</comment>
<dbReference type="PRINTS" id="PR00114">
    <property type="entry name" value="STPHPHTASE"/>
</dbReference>
<dbReference type="VEuPathDB" id="VectorBase:GPAI025503"/>
<dbReference type="GO" id="GO:0031272">
    <property type="term" value="P:regulation of pseudopodium assembly"/>
    <property type="evidence" value="ECO:0007669"/>
    <property type="project" value="UniProtKB-ARBA"/>
</dbReference>
<dbReference type="PANTHER" id="PTHR11668:SF472">
    <property type="entry name" value="SERINE_THREONINE-PROTEIN PHOSPHATASE PP1-BETA CATALYTIC SUBUNIT"/>
    <property type="match status" value="1"/>
</dbReference>
<name>A0A1A9ZUH5_GLOPL</name>
<dbReference type="PANTHER" id="PTHR11668">
    <property type="entry name" value="SERINE/THREONINE PROTEIN PHOSPHATASE"/>
    <property type="match status" value="1"/>
</dbReference>
<evidence type="ECO:0000256" key="1">
    <source>
        <dbReference type="ARBA" id="ARBA00001936"/>
    </source>
</evidence>
<comment type="catalytic activity">
    <reaction evidence="8">
        <text>O-phospho-L-seryl-[protein] + H2O = L-seryl-[protein] + phosphate</text>
        <dbReference type="Rhea" id="RHEA:20629"/>
        <dbReference type="Rhea" id="RHEA-COMP:9863"/>
        <dbReference type="Rhea" id="RHEA-COMP:11604"/>
        <dbReference type="ChEBI" id="CHEBI:15377"/>
        <dbReference type="ChEBI" id="CHEBI:29999"/>
        <dbReference type="ChEBI" id="CHEBI:43474"/>
        <dbReference type="ChEBI" id="CHEBI:83421"/>
        <dbReference type="EC" id="3.1.3.16"/>
    </reaction>
</comment>
<dbReference type="GO" id="GO:0097723">
    <property type="term" value="P:amoeboid sperm motility"/>
    <property type="evidence" value="ECO:0007669"/>
    <property type="project" value="UniProtKB-ARBA"/>
</dbReference>
<dbReference type="SUPFAM" id="SSF56300">
    <property type="entry name" value="Metallo-dependent phosphatases"/>
    <property type="match status" value="1"/>
</dbReference>
<evidence type="ECO:0000256" key="8">
    <source>
        <dbReference type="ARBA" id="ARBA00047761"/>
    </source>
</evidence>
<organism evidence="13 14">
    <name type="scientific">Glossina pallidipes</name>
    <name type="common">Tsetse fly</name>
    <dbReference type="NCBI Taxonomy" id="7398"/>
    <lineage>
        <taxon>Eukaryota</taxon>
        <taxon>Metazoa</taxon>
        <taxon>Ecdysozoa</taxon>
        <taxon>Arthropoda</taxon>
        <taxon>Hexapoda</taxon>
        <taxon>Insecta</taxon>
        <taxon>Pterygota</taxon>
        <taxon>Neoptera</taxon>
        <taxon>Endopterygota</taxon>
        <taxon>Diptera</taxon>
        <taxon>Brachycera</taxon>
        <taxon>Muscomorpha</taxon>
        <taxon>Hippoboscoidea</taxon>
        <taxon>Glossinidae</taxon>
        <taxon>Glossina</taxon>
    </lineage>
</organism>
<dbReference type="InterPro" id="IPR031675">
    <property type="entry name" value="STPPase_N"/>
</dbReference>
<evidence type="ECO:0000256" key="3">
    <source>
        <dbReference type="ARBA" id="ARBA00022723"/>
    </source>
</evidence>
<dbReference type="GO" id="GO:0031143">
    <property type="term" value="C:pseudopodium"/>
    <property type="evidence" value="ECO:0007669"/>
    <property type="project" value="UniProtKB-SubCell"/>
</dbReference>
<dbReference type="GO" id="GO:0004722">
    <property type="term" value="F:protein serine/threonine phosphatase activity"/>
    <property type="evidence" value="ECO:0007669"/>
    <property type="project" value="UniProtKB-EC"/>
</dbReference>
<dbReference type="GO" id="GO:0018991">
    <property type="term" value="P:egg-laying behavior"/>
    <property type="evidence" value="ECO:0007669"/>
    <property type="project" value="UniProtKB-ARBA"/>
</dbReference>
<dbReference type="PROSITE" id="PS00125">
    <property type="entry name" value="SER_THR_PHOSPHATASE"/>
    <property type="match status" value="1"/>
</dbReference>
<keyword evidence="5" id="KW-0904">Protein phosphatase</keyword>
<reference evidence="14" key="1">
    <citation type="submission" date="2014-03" db="EMBL/GenBank/DDBJ databases">
        <authorList>
            <person name="Aksoy S."/>
            <person name="Warren W."/>
            <person name="Wilson R.K."/>
        </authorList>
    </citation>
    <scope>NUCLEOTIDE SEQUENCE [LARGE SCALE GENOMIC DNA]</scope>
    <source>
        <strain evidence="14">IAEA</strain>
    </source>
</reference>
<dbReference type="InterPro" id="IPR050341">
    <property type="entry name" value="PP1_catalytic_subunit"/>
</dbReference>
<dbReference type="SMART" id="SM00156">
    <property type="entry name" value="PP2Ac"/>
    <property type="match status" value="1"/>
</dbReference>
<evidence type="ECO:0000256" key="11">
    <source>
        <dbReference type="RuleBase" id="RU004273"/>
    </source>
</evidence>
<dbReference type="AlphaFoldDB" id="A0A1A9ZUH5"/>
<keyword evidence="4 11" id="KW-0378">Hydrolase</keyword>
<dbReference type="EnsemblMetazoa" id="GPAI025503-RA">
    <property type="protein sequence ID" value="GPAI025503-PA"/>
    <property type="gene ID" value="GPAI025503"/>
</dbReference>
<evidence type="ECO:0000313" key="14">
    <source>
        <dbReference type="Proteomes" id="UP000092445"/>
    </source>
</evidence>
<protein>
    <recommendedName>
        <fullName evidence="11">Serine/threonine-protein phosphatase</fullName>
        <ecNumber evidence="11">3.1.3.16</ecNumber>
    </recommendedName>
</protein>
<keyword evidence="6" id="KW-0464">Manganese</keyword>
<evidence type="ECO:0000256" key="5">
    <source>
        <dbReference type="ARBA" id="ARBA00022912"/>
    </source>
</evidence>
<evidence type="ECO:0000256" key="7">
    <source>
        <dbReference type="ARBA" id="ARBA00037818"/>
    </source>
</evidence>
<comment type="similarity">
    <text evidence="2">Belongs to the PPP phosphatase family. PP-1 subfamily.</text>
</comment>
<evidence type="ECO:0000313" key="13">
    <source>
        <dbReference type="EnsemblMetazoa" id="GPAI025503-PA"/>
    </source>
</evidence>
<dbReference type="Pfam" id="PF00149">
    <property type="entry name" value="Metallophos"/>
    <property type="match status" value="1"/>
</dbReference>
<dbReference type="GO" id="GO:0007060">
    <property type="term" value="P:male meiosis chromosome segregation"/>
    <property type="evidence" value="ECO:0007669"/>
    <property type="project" value="UniProtKB-ARBA"/>
</dbReference>
<dbReference type="InterPro" id="IPR004843">
    <property type="entry name" value="Calcineurin-like_PHP"/>
</dbReference>
<comment type="cofactor">
    <cofactor evidence="1">
        <name>Mn(2+)</name>
        <dbReference type="ChEBI" id="CHEBI:29035"/>
    </cofactor>
</comment>
<sequence>MDAIVINVDNIIERLLEKPNWKTMQIMESEVRGLCLKSRELFLQQPILLELEAPLVICGDIHGQYSDLLSIFELRGFPPLANYLFLGDYVDRGKRSLETICLLLAYKIKYPENFFMLRGNHECASVNRIYGFYDECKRRYNVKLWKSFTDCFNCLPLAAIVEEKIFCVHGGLSPDLHSMDQIRRLVRPLDIPDKGLLCDLLWSDPDRDVQGWGESSRGISFTFGVDIVTKFLNNHHLDLICRAHEVVQDGYEFFGGRQLVTLFSAPQYCGEFDNAGAIMTVDSTLLCSFQILKPSGRKFKYLCNEMNSLLSPPPPPRNATLRSTNAFTDDYLNDIEDIPISPVQAITQAANKNDQI</sequence>
<evidence type="ECO:0000256" key="10">
    <source>
        <dbReference type="ARBA" id="ARBA00054219"/>
    </source>
</evidence>
<keyword evidence="3" id="KW-0479">Metal-binding</keyword>
<dbReference type="GO" id="GO:0005634">
    <property type="term" value="C:nucleus"/>
    <property type="evidence" value="ECO:0007669"/>
    <property type="project" value="TreeGrafter"/>
</dbReference>
<evidence type="ECO:0000259" key="12">
    <source>
        <dbReference type="PROSITE" id="PS00125"/>
    </source>
</evidence>
<reference evidence="13" key="2">
    <citation type="submission" date="2020-05" db="UniProtKB">
        <authorList>
            <consortium name="EnsemblMetazoa"/>
        </authorList>
    </citation>
    <scope>IDENTIFICATION</scope>
    <source>
        <strain evidence="13">IAEA</strain>
    </source>
</reference>
<comment type="function">
    <text evidence="10">Probable phosphatase which plays a redundant role with gsp-4 in spermatogenesis by regulating sister chromatid segregation during meiosis. In addition, involved in sperm motility by controlling the dynamic disassembly of major sperm proteins (MSP) in the spermatozoan pseudopodium.</text>
</comment>
<dbReference type="STRING" id="7398.A0A1A9ZUH5"/>
<dbReference type="Pfam" id="PF16891">
    <property type="entry name" value="STPPase_N"/>
    <property type="match status" value="1"/>
</dbReference>
<evidence type="ECO:0000256" key="2">
    <source>
        <dbReference type="ARBA" id="ARBA00005333"/>
    </source>
</evidence>
<dbReference type="EC" id="3.1.3.16" evidence="11"/>
<feature type="domain" description="Serine/threonine specific protein phosphatases" evidence="12">
    <location>
        <begin position="117"/>
        <end position="122"/>
    </location>
</feature>
<dbReference type="CDD" id="cd07414">
    <property type="entry name" value="MPP_PP1_PPKL"/>
    <property type="match status" value="1"/>
</dbReference>